<protein>
    <submittedName>
        <fullName evidence="1">Uncharacterized protein</fullName>
    </submittedName>
</protein>
<name>A0A2A6C7H2_PRIPA</name>
<accession>A0A2A6C7H2</accession>
<proteinExistence type="predicted"/>
<dbReference type="Proteomes" id="UP000005239">
    <property type="component" value="Unassembled WGS sequence"/>
</dbReference>
<evidence type="ECO:0000313" key="2">
    <source>
        <dbReference type="Proteomes" id="UP000005239"/>
    </source>
</evidence>
<reference evidence="1" key="2">
    <citation type="submission" date="2022-06" db="UniProtKB">
        <authorList>
            <consortium name="EnsemblMetazoa"/>
        </authorList>
    </citation>
    <scope>IDENTIFICATION</scope>
    <source>
        <strain evidence="1">PS312</strain>
    </source>
</reference>
<evidence type="ECO:0000313" key="1">
    <source>
        <dbReference type="EnsemblMetazoa" id="PPA34527.1"/>
    </source>
</evidence>
<dbReference type="EnsemblMetazoa" id="PPA34527.1">
    <property type="protein sequence ID" value="PPA34527.1"/>
    <property type="gene ID" value="WBGene00272896"/>
</dbReference>
<accession>A0A8R1UMN2</accession>
<dbReference type="AlphaFoldDB" id="A0A2A6C7H2"/>
<organism evidence="1 2">
    <name type="scientific">Pristionchus pacificus</name>
    <name type="common">Parasitic nematode worm</name>
    <dbReference type="NCBI Taxonomy" id="54126"/>
    <lineage>
        <taxon>Eukaryota</taxon>
        <taxon>Metazoa</taxon>
        <taxon>Ecdysozoa</taxon>
        <taxon>Nematoda</taxon>
        <taxon>Chromadorea</taxon>
        <taxon>Rhabditida</taxon>
        <taxon>Rhabditina</taxon>
        <taxon>Diplogasteromorpha</taxon>
        <taxon>Diplogasteroidea</taxon>
        <taxon>Neodiplogasteridae</taxon>
        <taxon>Pristionchus</taxon>
    </lineage>
</organism>
<reference evidence="2" key="1">
    <citation type="journal article" date="2008" name="Nat. Genet.">
        <title>The Pristionchus pacificus genome provides a unique perspective on nematode lifestyle and parasitism.</title>
        <authorList>
            <person name="Dieterich C."/>
            <person name="Clifton S.W."/>
            <person name="Schuster L.N."/>
            <person name="Chinwalla A."/>
            <person name="Delehaunty K."/>
            <person name="Dinkelacker I."/>
            <person name="Fulton L."/>
            <person name="Fulton R."/>
            <person name="Godfrey J."/>
            <person name="Minx P."/>
            <person name="Mitreva M."/>
            <person name="Roeseler W."/>
            <person name="Tian H."/>
            <person name="Witte H."/>
            <person name="Yang S.P."/>
            <person name="Wilson R.K."/>
            <person name="Sommer R.J."/>
        </authorList>
    </citation>
    <scope>NUCLEOTIDE SEQUENCE [LARGE SCALE GENOMIC DNA]</scope>
    <source>
        <strain evidence="2">PS312</strain>
    </source>
</reference>
<keyword evidence="2" id="KW-1185">Reference proteome</keyword>
<gene>
    <name evidence="1" type="primary">WBGene00272896</name>
</gene>
<sequence>MVLGSGRHWTDVQGRLEGDVRACSSVVSPRHRGRLPTELAHLLSHQLPKETGDERDELIRLISGDWHESLLRISGTVLIESVFISYDLVLVLQSTIEPFEATIDSDGAAPPIDSKGCILVSCVLNEGNDPLRNAEKGRIERMAAVPHTEITDQIGFETLSQFLEGHELLTNLL</sequence>